<name>C4GIY1_9NEIS</name>
<keyword evidence="2" id="KW-1185">Reference proteome</keyword>
<dbReference type="AlphaFoldDB" id="C4GIY1"/>
<dbReference type="EMBL" id="ACJW02000003">
    <property type="protein sequence ID" value="EEP67753.1"/>
    <property type="molecule type" value="Genomic_DNA"/>
</dbReference>
<sequence length="41" mass="4777">MYGLCNFIAYNMKYCAIYAILLFWCKIKGSHFQAALKGFYA</sequence>
<gene>
    <name evidence="1" type="ORF">GCWU000324_02003</name>
</gene>
<evidence type="ECO:0000313" key="2">
    <source>
        <dbReference type="Proteomes" id="UP000003009"/>
    </source>
</evidence>
<evidence type="ECO:0000313" key="1">
    <source>
        <dbReference type="EMBL" id="EEP67753.1"/>
    </source>
</evidence>
<protein>
    <submittedName>
        <fullName evidence="1">Uncharacterized protein</fullName>
    </submittedName>
</protein>
<reference evidence="1" key="1">
    <citation type="submission" date="2009-04" db="EMBL/GenBank/DDBJ databases">
        <authorList>
            <person name="Weinstock G."/>
            <person name="Sodergren E."/>
            <person name="Clifton S."/>
            <person name="Fulton L."/>
            <person name="Fulton B."/>
            <person name="Courtney L."/>
            <person name="Fronick C."/>
            <person name="Harrison M."/>
            <person name="Strong C."/>
            <person name="Farmer C."/>
            <person name="Delahaunty K."/>
            <person name="Markovic C."/>
            <person name="Hall O."/>
            <person name="Minx P."/>
            <person name="Tomlinson C."/>
            <person name="Mitreva M."/>
            <person name="Nelson J."/>
            <person name="Hou S."/>
            <person name="Wollam A."/>
            <person name="Pepin K.H."/>
            <person name="Johnson M."/>
            <person name="Bhonagiri V."/>
            <person name="Nash W.E."/>
            <person name="Warren W."/>
            <person name="Chinwalla A."/>
            <person name="Mardis E.R."/>
            <person name="Wilson R.K."/>
        </authorList>
    </citation>
    <scope>NUCLEOTIDE SEQUENCE [LARGE SCALE GENOMIC DNA]</scope>
    <source>
        <strain evidence="1">ATCC 51147</strain>
    </source>
</reference>
<dbReference type="Proteomes" id="UP000003009">
    <property type="component" value="Unassembled WGS sequence"/>
</dbReference>
<comment type="caution">
    <text evidence="1">The sequence shown here is derived from an EMBL/GenBank/DDBJ whole genome shotgun (WGS) entry which is preliminary data.</text>
</comment>
<proteinExistence type="predicted"/>
<dbReference type="HOGENOM" id="CLU_3271404_0_0_4"/>
<organism evidence="1 2">
    <name type="scientific">Kingella oralis ATCC 51147</name>
    <dbReference type="NCBI Taxonomy" id="629741"/>
    <lineage>
        <taxon>Bacteria</taxon>
        <taxon>Pseudomonadati</taxon>
        <taxon>Pseudomonadota</taxon>
        <taxon>Betaproteobacteria</taxon>
        <taxon>Neisseriales</taxon>
        <taxon>Neisseriaceae</taxon>
        <taxon>Kingella</taxon>
    </lineage>
</organism>
<accession>C4GIY1</accession>